<dbReference type="InterPro" id="IPR035994">
    <property type="entry name" value="Nucleoside_phosphorylase_sf"/>
</dbReference>
<evidence type="ECO:0000256" key="2">
    <source>
        <dbReference type="ARBA" id="ARBA00022679"/>
    </source>
</evidence>
<dbReference type="InterPro" id="IPR018099">
    <property type="entry name" value="Purine_phosphorylase-2_CS"/>
</dbReference>
<organism evidence="5 6">
    <name type="scientific">Oceanospirillum linum</name>
    <dbReference type="NCBI Taxonomy" id="966"/>
    <lineage>
        <taxon>Bacteria</taxon>
        <taxon>Pseudomonadati</taxon>
        <taxon>Pseudomonadota</taxon>
        <taxon>Gammaproteobacteria</taxon>
        <taxon>Oceanospirillales</taxon>
        <taxon>Oceanospirillaceae</taxon>
        <taxon>Oceanospirillum</taxon>
    </lineage>
</organism>
<dbReference type="GO" id="GO:0017061">
    <property type="term" value="F:S-methyl-5-thioadenosine phosphorylase activity"/>
    <property type="evidence" value="ECO:0007669"/>
    <property type="project" value="InterPro"/>
</dbReference>
<feature type="binding site" evidence="3">
    <location>
        <begin position="50"/>
        <end position="51"/>
    </location>
    <ligand>
        <name>phosphate</name>
        <dbReference type="ChEBI" id="CHEBI:43474"/>
    </ligand>
</feature>
<comment type="catalytic activity">
    <reaction evidence="3">
        <text>S-methyl-5'-thioinosine + phosphate = 5-(methylsulfanyl)-alpha-D-ribose 1-phosphate + hypoxanthine</text>
        <dbReference type="Rhea" id="RHEA:30643"/>
        <dbReference type="ChEBI" id="CHEBI:17368"/>
        <dbReference type="ChEBI" id="CHEBI:43474"/>
        <dbReference type="ChEBI" id="CHEBI:48595"/>
        <dbReference type="ChEBI" id="CHEBI:58533"/>
        <dbReference type="EC" id="2.4.2.44"/>
    </reaction>
</comment>
<dbReference type="STRING" id="966.BTA35_0200525"/>
<keyword evidence="2 3" id="KW-0808">Transferase</keyword>
<feature type="binding site" evidence="3">
    <location>
        <begin position="207"/>
        <end position="209"/>
    </location>
    <ligand>
        <name>substrate</name>
    </ligand>
</feature>
<dbReference type="UniPathway" id="UPA00606"/>
<dbReference type="HAMAP" id="MF_01963">
    <property type="entry name" value="MTAP"/>
    <property type="match status" value="1"/>
</dbReference>
<feature type="site" description="Important for substrate specificity" evidence="3">
    <location>
        <position position="165"/>
    </location>
</feature>
<feature type="domain" description="Nucleoside phosphorylase" evidence="4">
    <location>
        <begin position="2"/>
        <end position="237"/>
    </location>
</feature>
<dbReference type="CDD" id="cd09010">
    <property type="entry name" value="MTAP_SsMTAPII_like_MTIP"/>
    <property type="match status" value="1"/>
</dbReference>
<accession>A0A1T1HDY5</accession>
<keyword evidence="6" id="KW-1185">Reference proteome</keyword>
<dbReference type="Pfam" id="PF01048">
    <property type="entry name" value="PNP_UDP_1"/>
    <property type="match status" value="1"/>
</dbReference>
<evidence type="ECO:0000313" key="5">
    <source>
        <dbReference type="EMBL" id="OOV88078.1"/>
    </source>
</evidence>
<dbReference type="SUPFAM" id="SSF53167">
    <property type="entry name" value="Purine and uridine phosphorylases"/>
    <property type="match status" value="1"/>
</dbReference>
<dbReference type="InterPro" id="IPR010044">
    <property type="entry name" value="MTAP"/>
</dbReference>
<proteinExistence type="inferred from homology"/>
<dbReference type="Proteomes" id="UP000190064">
    <property type="component" value="Unassembled WGS sequence"/>
</dbReference>
<dbReference type="GO" id="GO:0005829">
    <property type="term" value="C:cytosol"/>
    <property type="evidence" value="ECO:0007669"/>
    <property type="project" value="TreeGrafter"/>
</dbReference>
<comment type="similarity">
    <text evidence="3">Belongs to the PNP/MTAP phosphorylase family. MTAP subfamily.</text>
</comment>
<dbReference type="GO" id="GO:0006166">
    <property type="term" value="P:purine ribonucleoside salvage"/>
    <property type="evidence" value="ECO:0007669"/>
    <property type="project" value="UniProtKB-UniRule"/>
</dbReference>
<dbReference type="EC" id="2.4.2.44" evidence="3"/>
<dbReference type="EMBL" id="MTSD02000001">
    <property type="protein sequence ID" value="OOV88078.1"/>
    <property type="molecule type" value="Genomic_DNA"/>
</dbReference>
<sequence length="246" mass="26429">MLAIIGGTGLTQMEGLDVVSRKAVSTQWGEPSAEILTGSVGGKQVLFLARHGDPHRIPPHKVNYRANIQALKDAGASAVVAVNAVGGIHPECQPAGLMIPDQIVDYTWGREHTFFADDLDEVVHIDFSWPYDEPLRQLLLAQAERLNLKVMSQGVYGATQGPRLESAGEIQRMMRDGCDIVGMTGMPEAALAREAGLPYACIALVVNMAAGLTDEIITMTEIESALHQGMGKVLDLLNAGIRVYEG</sequence>
<reference evidence="5" key="1">
    <citation type="submission" date="2017-02" db="EMBL/GenBank/DDBJ databases">
        <title>Draft Genome Sequence of the Salt Water Bacterium Oceanospirillum linum ATCC 11336.</title>
        <authorList>
            <person name="Trachtenberg A.M."/>
            <person name="Carney J.G."/>
            <person name="Linnane J.D."/>
            <person name="Rheaume B.A."/>
            <person name="Pitts N.L."/>
            <person name="Mykles D.L."/>
            <person name="Maclea K.S."/>
        </authorList>
    </citation>
    <scope>NUCLEOTIDE SEQUENCE [LARGE SCALE GENOMIC DNA]</scope>
    <source>
        <strain evidence="5">ATCC 11336</strain>
    </source>
</reference>
<name>A0A1T1HDY5_OCELI</name>
<dbReference type="PROSITE" id="PS01240">
    <property type="entry name" value="PNP_MTAP_2"/>
    <property type="match status" value="1"/>
</dbReference>
<comment type="subunit">
    <text evidence="3">Homotrimer.</text>
</comment>
<dbReference type="RefSeq" id="WP_077242487.1">
    <property type="nucleotide sequence ID" value="NZ_FXTS01000001.1"/>
</dbReference>
<dbReference type="PANTHER" id="PTHR42679">
    <property type="entry name" value="S-METHYL-5'-THIOADENOSINE PHOSPHORYLASE"/>
    <property type="match status" value="1"/>
</dbReference>
<keyword evidence="3" id="KW-0660">Purine salvage</keyword>
<evidence type="ECO:0000256" key="1">
    <source>
        <dbReference type="ARBA" id="ARBA00022676"/>
    </source>
</evidence>
<dbReference type="Gene3D" id="3.40.50.1580">
    <property type="entry name" value="Nucleoside phosphorylase domain"/>
    <property type="match status" value="1"/>
</dbReference>
<evidence type="ECO:0000259" key="4">
    <source>
        <dbReference type="Pfam" id="PF01048"/>
    </source>
</evidence>
<evidence type="ECO:0000256" key="3">
    <source>
        <dbReference type="HAMAP-Rule" id="MF_01963"/>
    </source>
</evidence>
<comment type="caution">
    <text evidence="5">The sequence shown here is derived from an EMBL/GenBank/DDBJ whole genome shotgun (WGS) entry which is preliminary data.</text>
</comment>
<comment type="caution">
    <text evidence="3">Lacks conserved residue(s) required for the propagation of feature annotation.</text>
</comment>
<keyword evidence="1 3" id="KW-0328">Glycosyltransferase</keyword>
<feature type="binding site" evidence="3">
    <location>
        <position position="183"/>
    </location>
    <ligand>
        <name>substrate</name>
    </ligand>
</feature>
<comment type="pathway">
    <text evidence="3">Purine metabolism; purine nucleoside salvage.</text>
</comment>
<gene>
    <name evidence="5" type="ORF">BTA35_0200525</name>
</gene>
<dbReference type="PANTHER" id="PTHR42679:SF2">
    <property type="entry name" value="S-METHYL-5'-THIOADENOSINE PHOSPHORYLASE"/>
    <property type="match status" value="1"/>
</dbReference>
<dbReference type="GO" id="GO:0019509">
    <property type="term" value="P:L-methionine salvage from methylthioadenosine"/>
    <property type="evidence" value="ECO:0007669"/>
    <property type="project" value="TreeGrafter"/>
</dbReference>
<comment type="function">
    <text evidence="3">Catalyzes the reversible phosphorylation of S-methyl-5'-thioinosine (MTI) to hypoxanthine and 5-methylthioribose-1-phosphate. Involved in the breakdown of S-methyl-5'-thioadenosine (MTA), a major by-product of polyamine biosynthesis. Catabolism of (MTA) occurs via deamination to MTI and phosphorolysis to hypoxanthine.</text>
</comment>
<comment type="miscellaneous">
    <text evidence="3">Although this enzyme belongs to the family of MTA phosphorylases based on sequence homology, it has been shown that conserved amino acid substitutions in the substrate binding pocket convert the substrate specificity of this enzyme from 6-aminopurines to 6-oxopurines.</text>
</comment>
<feature type="binding site" evidence="3">
    <location>
        <position position="8"/>
    </location>
    <ligand>
        <name>phosphate</name>
        <dbReference type="ChEBI" id="CHEBI:43474"/>
    </ligand>
</feature>
<feature type="binding site" evidence="3">
    <location>
        <position position="184"/>
    </location>
    <ligand>
        <name>phosphate</name>
        <dbReference type="ChEBI" id="CHEBI:43474"/>
    </ligand>
</feature>
<feature type="site" description="Important for substrate specificity" evidence="3">
    <location>
        <position position="219"/>
    </location>
</feature>
<dbReference type="NCBIfam" id="TIGR01694">
    <property type="entry name" value="MTAP"/>
    <property type="match status" value="1"/>
</dbReference>
<evidence type="ECO:0000313" key="6">
    <source>
        <dbReference type="Proteomes" id="UP000190064"/>
    </source>
</evidence>
<protein>
    <recommendedName>
        <fullName evidence="3">Probable S-methyl-5'-thioinosine phosphorylase</fullName>
        <ecNumber evidence="3">2.4.2.44</ecNumber>
    </recommendedName>
    <alternativeName>
        <fullName evidence="3">5'-methylthioinosine phosphorylase</fullName>
        <shortName evidence="3">MTI phosphorylase</shortName>
        <shortName evidence="3">MTIP</shortName>
    </alternativeName>
</protein>
<dbReference type="InterPro" id="IPR000845">
    <property type="entry name" value="Nucleoside_phosphorylase_d"/>
</dbReference>
<dbReference type="AlphaFoldDB" id="A0A1T1HDY5"/>
<dbReference type="NCBIfam" id="NF006599">
    <property type="entry name" value="PRK09136.1"/>
    <property type="match status" value="1"/>
</dbReference>